<evidence type="ECO:0000256" key="1">
    <source>
        <dbReference type="SAM" id="MobiDB-lite"/>
    </source>
</evidence>
<dbReference type="AlphaFoldDB" id="A0A0X8P2Q0"/>
<evidence type="ECO:0000256" key="2">
    <source>
        <dbReference type="SAM" id="Phobius"/>
    </source>
</evidence>
<protein>
    <submittedName>
        <fullName evidence="5">DUF4880 domain-containing protein</fullName>
    </submittedName>
</protein>
<gene>
    <name evidence="5" type="ORF">AL504_23295</name>
</gene>
<evidence type="ECO:0000313" key="6">
    <source>
        <dbReference type="Proteomes" id="UP000060602"/>
    </source>
</evidence>
<dbReference type="InterPro" id="IPR012373">
    <property type="entry name" value="Ferrdict_sens_TM"/>
</dbReference>
<proteinExistence type="predicted"/>
<dbReference type="PANTHER" id="PTHR30273">
    <property type="entry name" value="PERIPLASMIC SIGNAL SENSOR AND SIGMA FACTOR ACTIVATOR FECR-RELATED"/>
    <property type="match status" value="1"/>
</dbReference>
<dbReference type="InterPro" id="IPR006860">
    <property type="entry name" value="FecR"/>
</dbReference>
<dbReference type="EMBL" id="CP014060">
    <property type="protein sequence ID" value="AMG38694.2"/>
    <property type="molecule type" value="Genomic_DNA"/>
</dbReference>
<feature type="region of interest" description="Disordered" evidence="1">
    <location>
        <begin position="1"/>
        <end position="24"/>
    </location>
</feature>
<feature type="region of interest" description="Disordered" evidence="1">
    <location>
        <begin position="251"/>
        <end position="274"/>
    </location>
</feature>
<dbReference type="GO" id="GO:0016989">
    <property type="term" value="F:sigma factor antagonist activity"/>
    <property type="evidence" value="ECO:0007669"/>
    <property type="project" value="TreeGrafter"/>
</dbReference>
<keyword evidence="2" id="KW-1133">Transmembrane helix</keyword>
<name>A0A0X8P2Q0_ALCXX</name>
<sequence>MTRWPNRPRTAPMLFDDAAGPSGEATLPRAALEQAAHWHSVMDGAPSAEEARAFEQWRSAHPDHERAWQRMQALWGLLAAPAQQAPGHRLSAMLQETRGRRRKRRGAAVRTAALALAALAPLWWALHAQLPWLAADLRSGVGEHRTIELSDGSRLTLNTDSAVDIVYTAQERRIVLRQGEILAEVAPGQAGRPFVVDTRDGSATALGTRYIVRLLPDATRVTVTESRVKACPARPGAACQDAAAGQTLDIRPDSVGPPRTAPRDAEGWTQGRLSVSDTPLPQVLDELARHRRGLLLYDAQALADLRVSAVLPLDGDAALASLQENLPIRVRHYGPWLQRVERR</sequence>
<organism evidence="5 6">
    <name type="scientific">Alcaligenes xylosoxydans xylosoxydans</name>
    <name type="common">Achromobacter xylosoxidans</name>
    <dbReference type="NCBI Taxonomy" id="85698"/>
    <lineage>
        <taxon>Bacteria</taxon>
        <taxon>Pseudomonadati</taxon>
        <taxon>Pseudomonadota</taxon>
        <taxon>Betaproteobacteria</taxon>
        <taxon>Burkholderiales</taxon>
        <taxon>Alcaligenaceae</taxon>
        <taxon>Achromobacter</taxon>
    </lineage>
</organism>
<dbReference type="Gene3D" id="2.60.120.1440">
    <property type="match status" value="1"/>
</dbReference>
<dbReference type="PANTHER" id="PTHR30273:SF2">
    <property type="entry name" value="PROTEIN FECR"/>
    <property type="match status" value="1"/>
</dbReference>
<dbReference type="InterPro" id="IPR032623">
    <property type="entry name" value="FecR_N"/>
</dbReference>
<keyword evidence="2" id="KW-0812">Transmembrane</keyword>
<dbReference type="Pfam" id="PF16220">
    <property type="entry name" value="DUF4880"/>
    <property type="match status" value="1"/>
</dbReference>
<feature type="domain" description="FecR protein" evidence="3">
    <location>
        <begin position="136"/>
        <end position="229"/>
    </location>
</feature>
<accession>A0A0X8P2Q0</accession>
<evidence type="ECO:0000259" key="4">
    <source>
        <dbReference type="Pfam" id="PF16220"/>
    </source>
</evidence>
<reference evidence="6" key="1">
    <citation type="submission" date="2015-12" db="EMBL/GenBank/DDBJ databases">
        <title>FDA dAtabase for Regulatory Grade micrObial Sequences (FDA-ARGOS): Supporting development and validation of Infectious Disease Dx tests.</title>
        <authorList>
            <person name="Case J."/>
            <person name="Tallon L."/>
            <person name="Sadzewicz L."/>
            <person name="Sengamalay N."/>
            <person name="Ott S."/>
            <person name="Godinez A."/>
            <person name="Nagaraj S."/>
            <person name="Nadendla S."/>
            <person name="Sichtig H."/>
        </authorList>
    </citation>
    <scope>NUCLEOTIDE SEQUENCE [LARGE SCALE GENOMIC DNA]</scope>
    <source>
        <strain evidence="6">FDAARGOS_147</strain>
    </source>
</reference>
<evidence type="ECO:0000259" key="3">
    <source>
        <dbReference type="Pfam" id="PF04773"/>
    </source>
</evidence>
<dbReference type="PIRSF" id="PIRSF018266">
    <property type="entry name" value="FecR"/>
    <property type="match status" value="1"/>
</dbReference>
<dbReference type="Pfam" id="PF04773">
    <property type="entry name" value="FecR"/>
    <property type="match status" value="1"/>
</dbReference>
<evidence type="ECO:0000313" key="5">
    <source>
        <dbReference type="EMBL" id="AMG38694.2"/>
    </source>
</evidence>
<dbReference type="Proteomes" id="UP000060602">
    <property type="component" value="Chromosome"/>
</dbReference>
<keyword evidence="2" id="KW-0472">Membrane</keyword>
<feature type="domain" description="FecR N-terminal" evidence="4">
    <location>
        <begin position="33"/>
        <end position="74"/>
    </location>
</feature>
<feature type="transmembrane region" description="Helical" evidence="2">
    <location>
        <begin position="107"/>
        <end position="126"/>
    </location>
</feature>